<feature type="coiled-coil region" evidence="10">
    <location>
        <begin position="202"/>
        <end position="268"/>
    </location>
</feature>
<dbReference type="InterPro" id="IPR036737">
    <property type="entry name" value="OmpA-like_sf"/>
</dbReference>
<evidence type="ECO:0000256" key="3">
    <source>
        <dbReference type="ARBA" id="ARBA00022452"/>
    </source>
</evidence>
<dbReference type="SUPFAM" id="SSF56925">
    <property type="entry name" value="OMPA-like"/>
    <property type="match status" value="1"/>
</dbReference>
<dbReference type="SUPFAM" id="SSF103088">
    <property type="entry name" value="OmpA-like"/>
    <property type="match status" value="1"/>
</dbReference>
<keyword evidence="4" id="KW-0812">Transmembrane</keyword>
<dbReference type="GO" id="GO:0009279">
    <property type="term" value="C:cell outer membrane"/>
    <property type="evidence" value="ECO:0007669"/>
    <property type="project" value="UniProtKB-SubCell"/>
</dbReference>
<dbReference type="eggNOG" id="COG2885">
    <property type="taxonomic scope" value="Bacteria"/>
</dbReference>
<dbReference type="eggNOG" id="COG3047">
    <property type="taxonomic scope" value="Bacteria"/>
</dbReference>
<feature type="domain" description="OmpA-like" evidence="11">
    <location>
        <begin position="270"/>
        <end position="391"/>
    </location>
</feature>
<keyword evidence="13" id="KW-1185">Reference proteome</keyword>
<evidence type="ECO:0000313" key="13">
    <source>
        <dbReference type="Proteomes" id="UP000016160"/>
    </source>
</evidence>
<keyword evidence="8" id="KW-0998">Cell outer membrane</keyword>
<keyword evidence="3" id="KW-1134">Transmembrane beta strand</keyword>
<evidence type="ECO:0000256" key="9">
    <source>
        <dbReference type="PROSITE-ProRule" id="PRU00473"/>
    </source>
</evidence>
<dbReference type="InterPro" id="IPR006664">
    <property type="entry name" value="OMP_bac"/>
</dbReference>
<dbReference type="PANTHER" id="PTHR30329:SF21">
    <property type="entry name" value="LIPOPROTEIN YIAD-RELATED"/>
    <property type="match status" value="1"/>
</dbReference>
<dbReference type="Pfam" id="PF00691">
    <property type="entry name" value="OmpA"/>
    <property type="match status" value="1"/>
</dbReference>
<dbReference type="PRINTS" id="PR01021">
    <property type="entry name" value="OMPADOMAIN"/>
</dbReference>
<evidence type="ECO:0000256" key="8">
    <source>
        <dbReference type="ARBA" id="ARBA00023237"/>
    </source>
</evidence>
<keyword evidence="6" id="KW-0626">Porin</keyword>
<keyword evidence="10" id="KW-0175">Coiled coil</keyword>
<dbReference type="CDD" id="cd07185">
    <property type="entry name" value="OmpA_C-like"/>
    <property type="match status" value="1"/>
</dbReference>
<gene>
    <name evidence="12" type="ORF">BN863_12200</name>
</gene>
<dbReference type="Proteomes" id="UP000016160">
    <property type="component" value="Chromosome"/>
</dbReference>
<evidence type="ECO:0000256" key="5">
    <source>
        <dbReference type="ARBA" id="ARBA00023065"/>
    </source>
</evidence>
<reference evidence="12 13" key="1">
    <citation type="journal article" date="2013" name="Appl. Environ. Microbiol.">
        <title>The genome of the alga-associated marine flavobacterium Formosa agariphila KMM 3901T reveals a broad potential for degradation of algal polysaccharides.</title>
        <authorList>
            <person name="Mann A.J."/>
            <person name="Hahnke R.L."/>
            <person name="Huang S."/>
            <person name="Werner J."/>
            <person name="Xing P."/>
            <person name="Barbeyron T."/>
            <person name="Huettel B."/>
            <person name="Stueber K."/>
            <person name="Reinhardt R."/>
            <person name="Harder J."/>
            <person name="Gloeckner F.O."/>
            <person name="Amann R.I."/>
            <person name="Teeling H."/>
        </authorList>
    </citation>
    <scope>NUCLEOTIDE SEQUENCE [LARGE SCALE GENOMIC DNA]</scope>
    <source>
        <strain evidence="13">DSM 15362 / KCTC 12365 / LMG 23005 / KMM 3901</strain>
    </source>
</reference>
<sequence>MLFVFFVALTYATYSQNSKITEIPDITEMDSTRVSSWIIGIGFNAVDDTGTVFDDVFDVNEGWNAVPYPSRLSFGRYYKSGLGLEGIFTYNRYKAGKLVDNFPLEEDANYFGLDTRLSYDLNKIIGETGWFDPYVGAGVGFTSANKKSRGTINAVVGFRIWFTENFGMDVNSTGKWGMNQNYKNHKQHAIGLVYRFIDEKELSRKNQKLLALQEELALEQIKIEDSIALVNQQQEEALLLAQQAAKQKEDEAEQARLVQLEQDKLEAKNMVQGEIDSLENLYFAFDSYQLTNTSKTELNKLIGILNTYPEITLEITSHTDSRGSRAYNQTLSESRLKSTLDYLFDNSIDEDRIEGKAFGEDQLINSCNDGTKCSEEMHKANRRSEINIVKF</sequence>
<dbReference type="InterPro" id="IPR011250">
    <property type="entry name" value="OMP/PagP_B-barrel"/>
</dbReference>
<dbReference type="PANTHER" id="PTHR30329">
    <property type="entry name" value="STATOR ELEMENT OF FLAGELLAR MOTOR COMPLEX"/>
    <property type="match status" value="1"/>
</dbReference>
<dbReference type="Gene3D" id="3.30.1330.60">
    <property type="entry name" value="OmpA-like domain"/>
    <property type="match status" value="1"/>
</dbReference>
<accession>T2KJ70</accession>
<comment type="subcellular location">
    <subcellularLocation>
        <location evidence="1">Cell outer membrane</location>
        <topology evidence="1">Multi-pass membrane protein</topology>
    </subcellularLocation>
</comment>
<keyword evidence="2" id="KW-0813">Transport</keyword>
<dbReference type="AlphaFoldDB" id="T2KJ70"/>
<protein>
    <submittedName>
        <fullName evidence="12">OmpA/MotB family protein</fullName>
    </submittedName>
</protein>
<evidence type="ECO:0000256" key="1">
    <source>
        <dbReference type="ARBA" id="ARBA00004571"/>
    </source>
</evidence>
<dbReference type="STRING" id="1347342.BN863_12200"/>
<dbReference type="InterPro" id="IPR006665">
    <property type="entry name" value="OmpA-like"/>
</dbReference>
<dbReference type="Gene3D" id="2.40.160.20">
    <property type="match status" value="1"/>
</dbReference>
<dbReference type="OrthoDB" id="9782229at2"/>
<dbReference type="PROSITE" id="PS51123">
    <property type="entry name" value="OMPA_2"/>
    <property type="match status" value="1"/>
</dbReference>
<dbReference type="HOGENOM" id="CLU_737471_0_0_10"/>
<proteinExistence type="predicted"/>
<organism evidence="12 13">
    <name type="scientific">Formosa agariphila (strain DSM 15362 / KCTC 12365 / LMG 23005 / KMM 3901 / M-2Alg 35-1)</name>
    <dbReference type="NCBI Taxonomy" id="1347342"/>
    <lineage>
        <taxon>Bacteria</taxon>
        <taxon>Pseudomonadati</taxon>
        <taxon>Bacteroidota</taxon>
        <taxon>Flavobacteriia</taxon>
        <taxon>Flavobacteriales</taxon>
        <taxon>Flavobacteriaceae</taxon>
        <taxon>Formosa</taxon>
    </lineage>
</organism>
<evidence type="ECO:0000256" key="2">
    <source>
        <dbReference type="ARBA" id="ARBA00022448"/>
    </source>
</evidence>
<evidence type="ECO:0000256" key="4">
    <source>
        <dbReference type="ARBA" id="ARBA00022692"/>
    </source>
</evidence>
<evidence type="ECO:0000259" key="11">
    <source>
        <dbReference type="PROSITE" id="PS51123"/>
    </source>
</evidence>
<evidence type="ECO:0000256" key="10">
    <source>
        <dbReference type="SAM" id="Coils"/>
    </source>
</evidence>
<dbReference type="GO" id="GO:0006811">
    <property type="term" value="P:monoatomic ion transport"/>
    <property type="evidence" value="ECO:0007669"/>
    <property type="project" value="UniProtKB-KW"/>
</dbReference>
<evidence type="ECO:0000313" key="12">
    <source>
        <dbReference type="EMBL" id="CDF78932.1"/>
    </source>
</evidence>
<dbReference type="GO" id="GO:0046930">
    <property type="term" value="C:pore complex"/>
    <property type="evidence" value="ECO:0007669"/>
    <property type="project" value="UniProtKB-KW"/>
</dbReference>
<keyword evidence="5" id="KW-0406">Ion transport</keyword>
<evidence type="ECO:0000256" key="6">
    <source>
        <dbReference type="ARBA" id="ARBA00023114"/>
    </source>
</evidence>
<evidence type="ECO:0000256" key="7">
    <source>
        <dbReference type="ARBA" id="ARBA00023136"/>
    </source>
</evidence>
<dbReference type="InterPro" id="IPR050330">
    <property type="entry name" value="Bact_OuterMem_StrucFunc"/>
</dbReference>
<dbReference type="PATRIC" id="fig|1347342.6.peg.1230"/>
<dbReference type="GO" id="GO:0015288">
    <property type="term" value="F:porin activity"/>
    <property type="evidence" value="ECO:0007669"/>
    <property type="project" value="UniProtKB-KW"/>
</dbReference>
<name>T2KJ70_FORAG</name>
<dbReference type="EMBL" id="HG315671">
    <property type="protein sequence ID" value="CDF78932.1"/>
    <property type="molecule type" value="Genomic_DNA"/>
</dbReference>
<keyword evidence="7 9" id="KW-0472">Membrane</keyword>